<protein>
    <recommendedName>
        <fullName evidence="4">Lipoprotein</fullName>
    </recommendedName>
</protein>
<comment type="caution">
    <text evidence="2">The sequence shown here is derived from an EMBL/GenBank/DDBJ whole genome shotgun (WGS) entry which is preliminary data.</text>
</comment>
<name>W6M4I2_9GAMM</name>
<dbReference type="STRING" id="1400863.BN873_330064"/>
<evidence type="ECO:0008006" key="4">
    <source>
        <dbReference type="Google" id="ProtNLM"/>
    </source>
</evidence>
<dbReference type="PROSITE" id="PS51257">
    <property type="entry name" value="PROKAR_LIPOPROTEIN"/>
    <property type="match status" value="1"/>
</dbReference>
<proteinExistence type="predicted"/>
<sequence length="189" mass="20930">MRFTSSAIRHTLVIGGLLAGLLVAGCATEPSKPKSKPVPRSTGTLSEKAKQEQRQAILKVRNRTLEQLYKLKPFTRTEIEGAAGYGVFEINGLNAVLVEKHGRGMVMERSGKVTFMQLARTDLGPGTSVKPYWQIMVFRDPQQLSQFAMSGSPDNVSSDPKIVVYQLNERGVATQTDWGARYFRDVDLN</sequence>
<accession>W6M4I2</accession>
<reference evidence="2" key="1">
    <citation type="submission" date="2013-07" db="EMBL/GenBank/DDBJ databases">
        <authorList>
            <person name="McIlroy S."/>
        </authorList>
    </citation>
    <scope>NUCLEOTIDE SEQUENCE [LARGE SCALE GENOMIC DNA]</scope>
    <source>
        <strain evidence="2">Run_A_D11</strain>
    </source>
</reference>
<dbReference type="EMBL" id="CBTJ020000040">
    <property type="protein sequence ID" value="CDI02587.1"/>
    <property type="molecule type" value="Genomic_DNA"/>
</dbReference>
<dbReference type="Proteomes" id="UP000035760">
    <property type="component" value="Unassembled WGS sequence"/>
</dbReference>
<dbReference type="AlphaFoldDB" id="W6M4I2"/>
<evidence type="ECO:0000313" key="3">
    <source>
        <dbReference type="Proteomes" id="UP000035760"/>
    </source>
</evidence>
<gene>
    <name evidence="2" type="ORF">BN873_330064</name>
</gene>
<evidence type="ECO:0000256" key="1">
    <source>
        <dbReference type="SAM" id="MobiDB-lite"/>
    </source>
</evidence>
<evidence type="ECO:0000313" key="2">
    <source>
        <dbReference type="EMBL" id="CDI02587.1"/>
    </source>
</evidence>
<feature type="region of interest" description="Disordered" evidence="1">
    <location>
        <begin position="29"/>
        <end position="52"/>
    </location>
</feature>
<dbReference type="OrthoDB" id="117166at2"/>
<keyword evidence="3" id="KW-1185">Reference proteome</keyword>
<reference evidence="2" key="2">
    <citation type="submission" date="2014-03" db="EMBL/GenBank/DDBJ databases">
        <title>Candidatus Competibacter-lineage genomes retrieved from metagenomes reveal functional metabolic diversity.</title>
        <authorList>
            <person name="McIlroy S.J."/>
            <person name="Albertsen M."/>
            <person name="Andresen E.K."/>
            <person name="Saunders A.M."/>
            <person name="Kristiansen R."/>
            <person name="Stokholm-Bjerregaard M."/>
            <person name="Nielsen K.L."/>
            <person name="Nielsen P.H."/>
        </authorList>
    </citation>
    <scope>NUCLEOTIDE SEQUENCE</scope>
    <source>
        <strain evidence="2">Run_A_D11</strain>
    </source>
</reference>
<dbReference type="RefSeq" id="WP_048672922.1">
    <property type="nucleotide sequence ID" value="NZ_CBTJ020000040.1"/>
</dbReference>
<organism evidence="2 3">
    <name type="scientific">Candidatus Competibacter denitrificans Run_A_D11</name>
    <dbReference type="NCBI Taxonomy" id="1400863"/>
    <lineage>
        <taxon>Bacteria</taxon>
        <taxon>Pseudomonadati</taxon>
        <taxon>Pseudomonadota</taxon>
        <taxon>Gammaproteobacteria</taxon>
        <taxon>Candidatus Competibacteraceae</taxon>
        <taxon>Candidatus Competibacter</taxon>
    </lineage>
</organism>